<gene>
    <name evidence="10" type="ORF">CPT03_03485</name>
</gene>
<comment type="similarity">
    <text evidence="8">Belongs to the TsuA/YedE (TC 9.B.102) family.</text>
</comment>
<dbReference type="PANTHER" id="PTHR30574:SF1">
    <property type="entry name" value="SULPHUR TRANSPORT DOMAIN-CONTAINING PROTEIN"/>
    <property type="match status" value="1"/>
</dbReference>
<evidence type="ECO:0000313" key="10">
    <source>
        <dbReference type="EMBL" id="ATP55593.1"/>
    </source>
</evidence>
<dbReference type="Pfam" id="PF04143">
    <property type="entry name" value="Sulf_transp"/>
    <property type="match status" value="1"/>
</dbReference>
<dbReference type="Proteomes" id="UP000223749">
    <property type="component" value="Chromosome"/>
</dbReference>
<protein>
    <submittedName>
        <fullName evidence="10">YeeE/YedE family protein</fullName>
    </submittedName>
</protein>
<feature type="transmembrane region" description="Helical" evidence="9">
    <location>
        <begin position="125"/>
        <end position="143"/>
    </location>
</feature>
<dbReference type="InterPro" id="IPR007272">
    <property type="entry name" value="Sulf_transp_TsuA/YedE"/>
</dbReference>
<proteinExistence type="inferred from homology"/>
<organism evidence="10 11">
    <name type="scientific">Pedobacter ginsengisoli</name>
    <dbReference type="NCBI Taxonomy" id="363852"/>
    <lineage>
        <taxon>Bacteria</taxon>
        <taxon>Pseudomonadati</taxon>
        <taxon>Bacteroidota</taxon>
        <taxon>Sphingobacteriia</taxon>
        <taxon>Sphingobacteriales</taxon>
        <taxon>Sphingobacteriaceae</taxon>
        <taxon>Pedobacter</taxon>
    </lineage>
</organism>
<evidence type="ECO:0000256" key="3">
    <source>
        <dbReference type="ARBA" id="ARBA00022475"/>
    </source>
</evidence>
<comment type="subcellular location">
    <subcellularLocation>
        <location evidence="1">Cell inner membrane</location>
        <topology evidence="1">Multi-pass membrane protein</topology>
    </subcellularLocation>
</comment>
<dbReference type="GO" id="GO:0005886">
    <property type="term" value="C:plasma membrane"/>
    <property type="evidence" value="ECO:0007669"/>
    <property type="project" value="UniProtKB-SubCell"/>
</dbReference>
<keyword evidence="6 9" id="KW-1133">Transmembrane helix</keyword>
<dbReference type="EMBL" id="CP024091">
    <property type="protein sequence ID" value="ATP55593.1"/>
    <property type="molecule type" value="Genomic_DNA"/>
</dbReference>
<name>A0A2D1U1W9_9SPHI</name>
<evidence type="ECO:0000256" key="2">
    <source>
        <dbReference type="ARBA" id="ARBA00022448"/>
    </source>
</evidence>
<keyword evidence="3" id="KW-1003">Cell membrane</keyword>
<evidence type="ECO:0000256" key="6">
    <source>
        <dbReference type="ARBA" id="ARBA00022989"/>
    </source>
</evidence>
<dbReference type="RefSeq" id="WP_099437541.1">
    <property type="nucleotide sequence ID" value="NZ_CP024091.1"/>
</dbReference>
<feature type="transmembrane region" description="Helical" evidence="9">
    <location>
        <begin position="63"/>
        <end position="82"/>
    </location>
</feature>
<keyword evidence="5 9" id="KW-0812">Transmembrane</keyword>
<feature type="transmembrane region" description="Helical" evidence="9">
    <location>
        <begin position="163"/>
        <end position="184"/>
    </location>
</feature>
<keyword evidence="4" id="KW-0997">Cell inner membrane</keyword>
<keyword evidence="2" id="KW-0813">Transport</keyword>
<reference evidence="10 11" key="1">
    <citation type="submission" date="2017-10" db="EMBL/GenBank/DDBJ databases">
        <title>Whole genome of Pedobacter ginsengisoli T01R-27 isolated from tomato rhizosphere.</title>
        <authorList>
            <person name="Weon H.-Y."/>
            <person name="Lee S.A."/>
            <person name="Sang M.K."/>
            <person name="Song J."/>
        </authorList>
    </citation>
    <scope>NUCLEOTIDE SEQUENCE [LARGE SCALE GENOMIC DNA]</scope>
    <source>
        <strain evidence="10 11">T01R-27</strain>
    </source>
</reference>
<evidence type="ECO:0000256" key="5">
    <source>
        <dbReference type="ARBA" id="ARBA00022692"/>
    </source>
</evidence>
<dbReference type="KEGG" id="pgs:CPT03_03485"/>
<evidence type="ECO:0000256" key="9">
    <source>
        <dbReference type="SAM" id="Phobius"/>
    </source>
</evidence>
<dbReference type="AlphaFoldDB" id="A0A2D1U1W9"/>
<dbReference type="OrthoDB" id="9814020at2"/>
<keyword evidence="7 9" id="KW-0472">Membrane</keyword>
<evidence type="ECO:0000313" key="11">
    <source>
        <dbReference type="Proteomes" id="UP000223749"/>
    </source>
</evidence>
<evidence type="ECO:0000256" key="8">
    <source>
        <dbReference type="ARBA" id="ARBA00035655"/>
    </source>
</evidence>
<feature type="transmembrane region" description="Helical" evidence="9">
    <location>
        <begin position="9"/>
        <end position="29"/>
    </location>
</feature>
<accession>A0A2D1U1W9</accession>
<keyword evidence="11" id="KW-1185">Reference proteome</keyword>
<evidence type="ECO:0000256" key="1">
    <source>
        <dbReference type="ARBA" id="ARBA00004429"/>
    </source>
</evidence>
<sequence>MLELLRQPWPWYTSGAAIAFIMVLLLIFGKSFGFSSNLRTLCTLAGAGKRHQFFDFDWKTQKWNLLFLLGAVLGGVIAATLLKSEIPMALSQSTIDDLAKLNIIFDGQLNPSQLFGYQLISSPKGIVILLAGGALVGFGSRYAGGCTSGHAISGLSNLQLPSLLAVIGFFTGGLAMTHFLLPLIF</sequence>
<evidence type="ECO:0000256" key="7">
    <source>
        <dbReference type="ARBA" id="ARBA00023136"/>
    </source>
</evidence>
<dbReference type="PANTHER" id="PTHR30574">
    <property type="entry name" value="INNER MEMBRANE PROTEIN YEDE"/>
    <property type="match status" value="1"/>
</dbReference>
<evidence type="ECO:0000256" key="4">
    <source>
        <dbReference type="ARBA" id="ARBA00022519"/>
    </source>
</evidence>